<evidence type="ECO:0000256" key="5">
    <source>
        <dbReference type="ARBA" id="ARBA00022825"/>
    </source>
</evidence>
<keyword evidence="7 8" id="KW-0472">Membrane</keyword>
<dbReference type="GO" id="GO:0016020">
    <property type="term" value="C:membrane"/>
    <property type="evidence" value="ECO:0007669"/>
    <property type="project" value="UniProtKB-SubCell"/>
</dbReference>
<dbReference type="PANTHER" id="PTHR22936">
    <property type="entry name" value="RHOMBOID-RELATED"/>
    <property type="match status" value="1"/>
</dbReference>
<sequence>MPPIFSRAAKPTSGRWLIRRRPNSLPRFWRNISQASGVDNYVRFRDWLLVLNARAIPHKTVSLSGREQIYVPPLLEGIALAELGEFSAESSRPAPVSKPLRMHRHYAFAALFLLPLLVWHGWRVDWWPAPRFLPPPETWSGAGMLDNVLVRIYGQWYRLATALTLHAGLTHLCGNMAFGAIFLPLLARLTGIGRALWLTVAGGILGNGLTVLFRPRLVTSMGFSTALFAAVGALAGFMALQHSQRGKAILPIAAGIAILAMLGTEGERTDYAAHIAGLCSGMALGAWEAWRLGKNWPALPQLLAGALAVAVPVLAWYWAFAVLRG</sequence>
<evidence type="ECO:0000256" key="7">
    <source>
        <dbReference type="ARBA" id="ARBA00023136"/>
    </source>
</evidence>
<organism evidence="10">
    <name type="scientific">uncultured Desulfovibrio sp</name>
    <dbReference type="NCBI Taxonomy" id="167968"/>
    <lineage>
        <taxon>Bacteria</taxon>
        <taxon>Pseudomonadati</taxon>
        <taxon>Thermodesulfobacteriota</taxon>
        <taxon>Desulfovibrionia</taxon>
        <taxon>Desulfovibrionales</taxon>
        <taxon>Desulfovibrionaceae</taxon>
        <taxon>Desulfovibrio</taxon>
        <taxon>environmental samples</taxon>
    </lineage>
</organism>
<keyword evidence="2" id="KW-0645">Protease</keyword>
<comment type="subcellular location">
    <subcellularLocation>
        <location evidence="1">Membrane</location>
        <topology evidence="1">Multi-pass membrane protein</topology>
    </subcellularLocation>
</comment>
<dbReference type="InterPro" id="IPR002610">
    <property type="entry name" value="Peptidase_S54_rhomboid-like"/>
</dbReference>
<evidence type="ECO:0000256" key="1">
    <source>
        <dbReference type="ARBA" id="ARBA00004141"/>
    </source>
</evidence>
<dbReference type="AlphaFoldDB" id="A0A212KXX4"/>
<feature type="transmembrane region" description="Helical" evidence="8">
    <location>
        <begin position="106"/>
        <end position="122"/>
    </location>
</feature>
<keyword evidence="5" id="KW-0720">Serine protease</keyword>
<name>A0A212KXX4_9BACT</name>
<evidence type="ECO:0000256" key="2">
    <source>
        <dbReference type="ARBA" id="ARBA00022670"/>
    </source>
</evidence>
<evidence type="ECO:0000313" key="10">
    <source>
        <dbReference type="EMBL" id="SCM70106.1"/>
    </source>
</evidence>
<feature type="domain" description="Peptidase S54 rhomboid" evidence="9">
    <location>
        <begin position="154"/>
        <end position="286"/>
    </location>
</feature>
<evidence type="ECO:0000256" key="3">
    <source>
        <dbReference type="ARBA" id="ARBA00022692"/>
    </source>
</evidence>
<dbReference type="GO" id="GO:0006508">
    <property type="term" value="P:proteolysis"/>
    <property type="evidence" value="ECO:0007669"/>
    <property type="project" value="UniProtKB-KW"/>
</dbReference>
<keyword evidence="4" id="KW-0378">Hydrolase</keyword>
<dbReference type="SUPFAM" id="SSF144091">
    <property type="entry name" value="Rhomboid-like"/>
    <property type="match status" value="1"/>
</dbReference>
<keyword evidence="6 8" id="KW-1133">Transmembrane helix</keyword>
<evidence type="ECO:0000256" key="6">
    <source>
        <dbReference type="ARBA" id="ARBA00022989"/>
    </source>
</evidence>
<feature type="transmembrane region" description="Helical" evidence="8">
    <location>
        <begin position="302"/>
        <end position="320"/>
    </location>
</feature>
<evidence type="ECO:0000259" key="9">
    <source>
        <dbReference type="Pfam" id="PF01694"/>
    </source>
</evidence>
<evidence type="ECO:0000256" key="8">
    <source>
        <dbReference type="SAM" id="Phobius"/>
    </source>
</evidence>
<dbReference type="GO" id="GO:0004252">
    <property type="term" value="F:serine-type endopeptidase activity"/>
    <property type="evidence" value="ECO:0007669"/>
    <property type="project" value="InterPro"/>
</dbReference>
<protein>
    <submittedName>
        <fullName evidence="10">Rhomboid family protein</fullName>
    </submittedName>
</protein>
<feature type="transmembrane region" description="Helical" evidence="8">
    <location>
        <begin position="219"/>
        <end position="241"/>
    </location>
</feature>
<dbReference type="PANTHER" id="PTHR22936:SF69">
    <property type="entry name" value="RHOMBOID-LIKE PROTEIN"/>
    <property type="match status" value="1"/>
</dbReference>
<gene>
    <name evidence="10" type="ORF">KL86DES1_10190</name>
</gene>
<evidence type="ECO:0000256" key="4">
    <source>
        <dbReference type="ARBA" id="ARBA00022801"/>
    </source>
</evidence>
<feature type="transmembrane region" description="Helical" evidence="8">
    <location>
        <begin position="248"/>
        <end position="265"/>
    </location>
</feature>
<feature type="transmembrane region" description="Helical" evidence="8">
    <location>
        <begin position="195"/>
        <end position="213"/>
    </location>
</feature>
<reference evidence="10" key="1">
    <citation type="submission" date="2016-08" db="EMBL/GenBank/DDBJ databases">
        <authorList>
            <person name="Seilhamer J.J."/>
        </authorList>
    </citation>
    <scope>NUCLEOTIDE SEQUENCE</scope>
    <source>
        <strain evidence="10">86-1</strain>
    </source>
</reference>
<dbReference type="InterPro" id="IPR022764">
    <property type="entry name" value="Peptidase_S54_rhomboid_dom"/>
</dbReference>
<feature type="transmembrane region" description="Helical" evidence="8">
    <location>
        <begin position="156"/>
        <end position="183"/>
    </location>
</feature>
<dbReference type="InterPro" id="IPR035952">
    <property type="entry name" value="Rhomboid-like_sf"/>
</dbReference>
<proteinExistence type="predicted"/>
<accession>A0A212KXX4</accession>
<dbReference type="EMBL" id="FMJC01000001">
    <property type="protein sequence ID" value="SCM70106.1"/>
    <property type="molecule type" value="Genomic_DNA"/>
</dbReference>
<dbReference type="RefSeq" id="WP_179981592.1">
    <property type="nucleotide sequence ID" value="NZ_LT608333.1"/>
</dbReference>
<dbReference type="Gene3D" id="1.20.1540.10">
    <property type="entry name" value="Rhomboid-like"/>
    <property type="match status" value="1"/>
</dbReference>
<dbReference type="Pfam" id="PF01694">
    <property type="entry name" value="Rhomboid"/>
    <property type="match status" value="1"/>
</dbReference>
<keyword evidence="3 8" id="KW-0812">Transmembrane</keyword>